<dbReference type="InterPro" id="IPR000620">
    <property type="entry name" value="EamA_dom"/>
</dbReference>
<evidence type="ECO:0000259" key="2">
    <source>
        <dbReference type="Pfam" id="PF00892"/>
    </source>
</evidence>
<dbReference type="AlphaFoldDB" id="A0A517N5X1"/>
<evidence type="ECO:0000313" key="3">
    <source>
        <dbReference type="EMBL" id="QDT02418.1"/>
    </source>
</evidence>
<organism evidence="3 4">
    <name type="scientific">Rubripirellula lacrimiformis</name>
    <dbReference type="NCBI Taxonomy" id="1930273"/>
    <lineage>
        <taxon>Bacteria</taxon>
        <taxon>Pseudomonadati</taxon>
        <taxon>Planctomycetota</taxon>
        <taxon>Planctomycetia</taxon>
        <taxon>Pirellulales</taxon>
        <taxon>Pirellulaceae</taxon>
        <taxon>Rubripirellula</taxon>
    </lineage>
</organism>
<feature type="transmembrane region" description="Helical" evidence="1">
    <location>
        <begin position="173"/>
        <end position="194"/>
    </location>
</feature>
<dbReference type="SUPFAM" id="SSF103481">
    <property type="entry name" value="Multidrug resistance efflux transporter EmrE"/>
    <property type="match status" value="2"/>
</dbReference>
<sequence length="320" mass="32607">MDSGEVGSRSAGRHPTGIVIGAVCGLVAAVLYTFANIALRGCVGIDPFLVSAVKAAPTVVCLAPVLVWMRFRGAAFATHTHMIPRFMLVALIGQFIGNAAFQVALGVIGLAASVPITLGVLIVGGGVLGKLILGEPVRKATLMAMGTLIVAVVILSLPSASETPRESSLQSPVWVGGLCAAASGAAYALFGVVIRQTLNGGVSAPLTMFISGVVGTVSLWSFTLLRIGIESLSGIDPGQWSMMVAAGVFNFSAFAALSYALKALPVVAVNLINASQVAMAALAGVILFAEPVTVPLVTGIVLTFGGLLILVSGRRQRSTP</sequence>
<protein>
    <submittedName>
        <fullName evidence="3">EamA-like transporter family protein</fullName>
    </submittedName>
</protein>
<reference evidence="3 4" key="1">
    <citation type="submission" date="2019-02" db="EMBL/GenBank/DDBJ databases">
        <title>Deep-cultivation of Planctomycetes and their phenomic and genomic characterization uncovers novel biology.</title>
        <authorList>
            <person name="Wiegand S."/>
            <person name="Jogler M."/>
            <person name="Boedeker C."/>
            <person name="Pinto D."/>
            <person name="Vollmers J."/>
            <person name="Rivas-Marin E."/>
            <person name="Kohn T."/>
            <person name="Peeters S.H."/>
            <person name="Heuer A."/>
            <person name="Rast P."/>
            <person name="Oberbeckmann S."/>
            <person name="Bunk B."/>
            <person name="Jeske O."/>
            <person name="Meyerdierks A."/>
            <person name="Storesund J.E."/>
            <person name="Kallscheuer N."/>
            <person name="Luecker S."/>
            <person name="Lage O.M."/>
            <person name="Pohl T."/>
            <person name="Merkel B.J."/>
            <person name="Hornburger P."/>
            <person name="Mueller R.-W."/>
            <person name="Bruemmer F."/>
            <person name="Labrenz M."/>
            <person name="Spormann A.M."/>
            <person name="Op den Camp H."/>
            <person name="Overmann J."/>
            <person name="Amann R."/>
            <person name="Jetten M.S.M."/>
            <person name="Mascher T."/>
            <person name="Medema M.H."/>
            <person name="Devos D.P."/>
            <person name="Kaster A.-K."/>
            <person name="Ovreas L."/>
            <person name="Rohde M."/>
            <person name="Galperin M.Y."/>
            <person name="Jogler C."/>
        </authorList>
    </citation>
    <scope>NUCLEOTIDE SEQUENCE [LARGE SCALE GENOMIC DNA]</scope>
    <source>
        <strain evidence="3 4">K22_7</strain>
    </source>
</reference>
<keyword evidence="1" id="KW-0812">Transmembrane</keyword>
<proteinExistence type="predicted"/>
<name>A0A517N5X1_9BACT</name>
<feature type="transmembrane region" description="Helical" evidence="1">
    <location>
        <begin position="294"/>
        <end position="313"/>
    </location>
</feature>
<dbReference type="KEGG" id="rlc:K227x_07940"/>
<feature type="transmembrane region" description="Helical" evidence="1">
    <location>
        <begin position="83"/>
        <end position="101"/>
    </location>
</feature>
<dbReference type="Pfam" id="PF00892">
    <property type="entry name" value="EamA"/>
    <property type="match status" value="1"/>
</dbReference>
<keyword evidence="1" id="KW-1133">Transmembrane helix</keyword>
<feature type="transmembrane region" description="Helical" evidence="1">
    <location>
        <begin position="140"/>
        <end position="161"/>
    </location>
</feature>
<feature type="transmembrane region" description="Helical" evidence="1">
    <location>
        <begin position="268"/>
        <end position="288"/>
    </location>
</feature>
<gene>
    <name evidence="3" type="ORF">K227x_07940</name>
</gene>
<feature type="domain" description="EamA" evidence="2">
    <location>
        <begin position="176"/>
        <end position="311"/>
    </location>
</feature>
<feature type="transmembrane region" description="Helical" evidence="1">
    <location>
        <begin position="18"/>
        <end position="39"/>
    </location>
</feature>
<feature type="transmembrane region" description="Helical" evidence="1">
    <location>
        <begin position="107"/>
        <end position="128"/>
    </location>
</feature>
<feature type="transmembrane region" description="Helical" evidence="1">
    <location>
        <begin position="206"/>
        <end position="228"/>
    </location>
</feature>
<evidence type="ECO:0000313" key="4">
    <source>
        <dbReference type="Proteomes" id="UP000318538"/>
    </source>
</evidence>
<accession>A0A517N5X1</accession>
<dbReference type="Proteomes" id="UP000318538">
    <property type="component" value="Chromosome"/>
</dbReference>
<feature type="transmembrane region" description="Helical" evidence="1">
    <location>
        <begin position="240"/>
        <end position="261"/>
    </location>
</feature>
<dbReference type="InterPro" id="IPR037185">
    <property type="entry name" value="EmrE-like"/>
</dbReference>
<keyword evidence="4" id="KW-1185">Reference proteome</keyword>
<feature type="transmembrane region" description="Helical" evidence="1">
    <location>
        <begin position="51"/>
        <end position="71"/>
    </location>
</feature>
<dbReference type="EMBL" id="CP036525">
    <property type="protein sequence ID" value="QDT02418.1"/>
    <property type="molecule type" value="Genomic_DNA"/>
</dbReference>
<evidence type="ECO:0000256" key="1">
    <source>
        <dbReference type="SAM" id="Phobius"/>
    </source>
</evidence>
<keyword evidence="1" id="KW-0472">Membrane</keyword>
<dbReference type="GO" id="GO:0016020">
    <property type="term" value="C:membrane"/>
    <property type="evidence" value="ECO:0007669"/>
    <property type="project" value="InterPro"/>
</dbReference>